<dbReference type="AlphaFoldDB" id="A0AAD6IAN2"/>
<evidence type="ECO:0000313" key="1">
    <source>
        <dbReference type="EMBL" id="KAJ6039137.1"/>
    </source>
</evidence>
<reference evidence="1" key="2">
    <citation type="submission" date="2023-01" db="EMBL/GenBank/DDBJ databases">
        <authorList>
            <person name="Petersen C."/>
        </authorList>
    </citation>
    <scope>NUCLEOTIDE SEQUENCE</scope>
    <source>
        <strain evidence="1">IBT 15450</strain>
    </source>
</reference>
<comment type="caution">
    <text evidence="1">The sequence shown here is derived from an EMBL/GenBank/DDBJ whole genome shotgun (WGS) entry which is preliminary data.</text>
</comment>
<gene>
    <name evidence="1" type="ORF">N7460_007169</name>
</gene>
<accession>A0AAD6IAN2</accession>
<dbReference type="Proteomes" id="UP001219568">
    <property type="component" value="Unassembled WGS sequence"/>
</dbReference>
<evidence type="ECO:0000313" key="2">
    <source>
        <dbReference type="Proteomes" id="UP001219568"/>
    </source>
</evidence>
<protein>
    <submittedName>
        <fullName evidence="1">Uncharacterized protein</fullName>
    </submittedName>
</protein>
<reference evidence="1" key="1">
    <citation type="journal article" date="2023" name="IMA Fungus">
        <title>Comparative genomic study of the Penicillium genus elucidates a diverse pangenome and 15 lateral gene transfer events.</title>
        <authorList>
            <person name="Petersen C."/>
            <person name="Sorensen T."/>
            <person name="Nielsen M.R."/>
            <person name="Sondergaard T.E."/>
            <person name="Sorensen J.L."/>
            <person name="Fitzpatrick D.A."/>
            <person name="Frisvad J.C."/>
            <person name="Nielsen K.L."/>
        </authorList>
    </citation>
    <scope>NUCLEOTIDE SEQUENCE</scope>
    <source>
        <strain evidence="1">IBT 15450</strain>
    </source>
</reference>
<organism evidence="1 2">
    <name type="scientific">Penicillium canescens</name>
    <dbReference type="NCBI Taxonomy" id="5083"/>
    <lineage>
        <taxon>Eukaryota</taxon>
        <taxon>Fungi</taxon>
        <taxon>Dikarya</taxon>
        <taxon>Ascomycota</taxon>
        <taxon>Pezizomycotina</taxon>
        <taxon>Eurotiomycetes</taxon>
        <taxon>Eurotiomycetidae</taxon>
        <taxon>Eurotiales</taxon>
        <taxon>Aspergillaceae</taxon>
        <taxon>Penicillium</taxon>
    </lineage>
</organism>
<name>A0AAD6IAN2_PENCN</name>
<proteinExistence type="predicted"/>
<keyword evidence="2" id="KW-1185">Reference proteome</keyword>
<sequence>MSAAHSGAGRQCALRASYLTEKLSSESAIWAWCSVMLENTLGTIHIEAYVMHVDKVSQSEVAFKLTKETINDLRRYEESQSLDAATYRWKWTEKQAPLDKLHEEFVEAVNKFVYRPMPRPWKD</sequence>
<dbReference type="EMBL" id="JAQJZL010000006">
    <property type="protein sequence ID" value="KAJ6039137.1"/>
    <property type="molecule type" value="Genomic_DNA"/>
</dbReference>